<dbReference type="OrthoDB" id="1027251at2759"/>
<dbReference type="Proteomes" id="UP000187203">
    <property type="component" value="Unassembled WGS sequence"/>
</dbReference>
<name>A0A1R3GHR0_9ROSI</name>
<comment type="caution">
    <text evidence="1">The sequence shown here is derived from an EMBL/GenBank/DDBJ whole genome shotgun (WGS) entry which is preliminary data.</text>
</comment>
<accession>A0A1R3GHR0</accession>
<protein>
    <submittedName>
        <fullName evidence="1">Uncharacterized protein</fullName>
    </submittedName>
</protein>
<evidence type="ECO:0000313" key="2">
    <source>
        <dbReference type="Proteomes" id="UP000187203"/>
    </source>
</evidence>
<dbReference type="EMBL" id="AWUE01022521">
    <property type="protein sequence ID" value="OMO57579.1"/>
    <property type="molecule type" value="Genomic_DNA"/>
</dbReference>
<dbReference type="AlphaFoldDB" id="A0A1R3GHR0"/>
<keyword evidence="2" id="KW-1185">Reference proteome</keyword>
<proteinExistence type="predicted"/>
<reference evidence="2" key="1">
    <citation type="submission" date="2013-09" db="EMBL/GenBank/DDBJ databases">
        <title>Corchorus olitorius genome sequencing.</title>
        <authorList>
            <person name="Alam M."/>
            <person name="Haque M.S."/>
            <person name="Islam M.S."/>
            <person name="Emdad E.M."/>
            <person name="Islam M.M."/>
            <person name="Ahmed B."/>
            <person name="Halim A."/>
            <person name="Hossen Q.M.M."/>
            <person name="Hossain M.Z."/>
            <person name="Ahmed R."/>
            <person name="Khan M.M."/>
            <person name="Islam R."/>
            <person name="Rashid M.M."/>
            <person name="Khan S.A."/>
            <person name="Rahman M.S."/>
            <person name="Alam M."/>
            <person name="Yahiya A.S."/>
            <person name="Khan M.S."/>
            <person name="Azam M.S."/>
            <person name="Haque T."/>
            <person name="Lashkar M.Z.H."/>
            <person name="Akhand A.I."/>
            <person name="Morshed G."/>
            <person name="Roy S."/>
            <person name="Uddin K.S."/>
            <person name="Rabeya T."/>
            <person name="Hossain A.S."/>
            <person name="Chowdhury A."/>
            <person name="Snigdha A.R."/>
            <person name="Mortoza M.S."/>
            <person name="Matin S.A."/>
            <person name="Hoque S.M.E."/>
            <person name="Islam M.K."/>
            <person name="Roy D.K."/>
            <person name="Haider R."/>
            <person name="Moosa M.M."/>
            <person name="Elias S.M."/>
            <person name="Hasan A.M."/>
            <person name="Jahan S."/>
            <person name="Shafiuddin M."/>
            <person name="Mahmood N."/>
            <person name="Shommy N.S."/>
        </authorList>
    </citation>
    <scope>NUCLEOTIDE SEQUENCE [LARGE SCALE GENOMIC DNA]</scope>
    <source>
        <strain evidence="2">cv. O-4</strain>
    </source>
</reference>
<evidence type="ECO:0000313" key="1">
    <source>
        <dbReference type="EMBL" id="OMO57579.1"/>
    </source>
</evidence>
<gene>
    <name evidence="1" type="ORF">COLO4_35260</name>
</gene>
<organism evidence="1 2">
    <name type="scientific">Corchorus olitorius</name>
    <dbReference type="NCBI Taxonomy" id="93759"/>
    <lineage>
        <taxon>Eukaryota</taxon>
        <taxon>Viridiplantae</taxon>
        <taxon>Streptophyta</taxon>
        <taxon>Embryophyta</taxon>
        <taxon>Tracheophyta</taxon>
        <taxon>Spermatophyta</taxon>
        <taxon>Magnoliopsida</taxon>
        <taxon>eudicotyledons</taxon>
        <taxon>Gunneridae</taxon>
        <taxon>Pentapetalae</taxon>
        <taxon>rosids</taxon>
        <taxon>malvids</taxon>
        <taxon>Malvales</taxon>
        <taxon>Malvaceae</taxon>
        <taxon>Grewioideae</taxon>
        <taxon>Apeibeae</taxon>
        <taxon>Corchorus</taxon>
    </lineage>
</organism>
<sequence length="92" mass="10467">MASKLNNNINKAIVFHALLGLLVGAFARIYFHSLHKNVEENQTYLAQQFEKVGDTVTKSIQEGVVTLAVKFLHFFICQCYLLRLLPCLCYFG</sequence>